<reference evidence="1 2" key="1">
    <citation type="submission" date="2021-10" db="EMBL/GenBank/DDBJ databases">
        <title>Alishewanella koreense sp. nov. isolated from seawater of southwestern coast in South Korea and the proposal for the reclassification of Rheinheimera perlucida and Rheinheimera tuosuensis as Arsukibacterium perlucida and Arsukibacterium tuosuensis.</title>
        <authorList>
            <person name="Kim K.H."/>
            <person name="Ruan W."/>
            <person name="Kim K.R."/>
            <person name="Baek J.H."/>
            <person name="Jeon C.O."/>
        </authorList>
    </citation>
    <scope>NUCLEOTIDE SEQUENCE [LARGE SCALE GENOMIC DNA]</scope>
    <source>
        <strain evidence="1 2">16-MA</strain>
    </source>
</reference>
<sequence length="340" mass="39138">MDFLKQQGIKAFNSGITLFPDWAAYVIGQCRENGYDQKKALPTLKQLYAQILANPAVYGVPSSFIQRESTLADVRRFNLDELPQVDTGFYLEMLNLLLTACFDKCLPQRLTIQQAQEYLLYNLDAEFHTEIYGCIKSLYTALKYHPGAQRFFVSSIQKVDVFNPYAPHHFTDEDKRILLWVGSLLGRIQHLEAYESLGDGFIDYCKLFRAQVSYLLDGSLESEAGFRLSVTDKNGHENYYLSVTLNPGGFEFNLYADGSNNCNERYSESVLYWYVNEDGIENDDSAKQVLLEEYEYWFINMQPGIKIEASIFIGDMDEFEVSTIVKKPNFPKSDYSQTDW</sequence>
<keyword evidence="2" id="KW-1185">Reference proteome</keyword>
<organism evidence="1 2">
    <name type="scientific">Alishewanella maricola</name>
    <dbReference type="NCBI Taxonomy" id="2795740"/>
    <lineage>
        <taxon>Bacteria</taxon>
        <taxon>Pseudomonadati</taxon>
        <taxon>Pseudomonadota</taxon>
        <taxon>Gammaproteobacteria</taxon>
        <taxon>Alteromonadales</taxon>
        <taxon>Alteromonadaceae</taxon>
        <taxon>Alishewanella</taxon>
    </lineage>
</organism>
<proteinExistence type="predicted"/>
<accession>A0ABS8C694</accession>
<protein>
    <submittedName>
        <fullName evidence="1">Uncharacterized protein</fullName>
    </submittedName>
</protein>
<dbReference type="Proteomes" id="UP000633814">
    <property type="component" value="Unassembled WGS sequence"/>
</dbReference>
<comment type="caution">
    <text evidence="1">The sequence shown here is derived from an EMBL/GenBank/DDBJ whole genome shotgun (WGS) entry which is preliminary data.</text>
</comment>
<evidence type="ECO:0000313" key="1">
    <source>
        <dbReference type="EMBL" id="MCB5227653.1"/>
    </source>
</evidence>
<evidence type="ECO:0000313" key="2">
    <source>
        <dbReference type="Proteomes" id="UP000633814"/>
    </source>
</evidence>
<gene>
    <name evidence="1" type="ORF">JAO78_012605</name>
</gene>
<name>A0ABS8C694_9ALTE</name>
<dbReference type="RefSeq" id="WP_226751718.1">
    <property type="nucleotide sequence ID" value="NZ_JAEINI020000009.1"/>
</dbReference>
<dbReference type="EMBL" id="JAEINI020000009">
    <property type="protein sequence ID" value="MCB5227653.1"/>
    <property type="molecule type" value="Genomic_DNA"/>
</dbReference>